<protein>
    <recommendedName>
        <fullName evidence="7">Hyaluronidase</fullName>
        <ecNumber evidence="7">3.2.1.35</ecNumber>
    </recommendedName>
</protein>
<dbReference type="GO" id="GO:0030214">
    <property type="term" value="P:hyaluronan catabolic process"/>
    <property type="evidence" value="ECO:0007669"/>
    <property type="project" value="TreeGrafter"/>
</dbReference>
<keyword evidence="3" id="KW-0325">Glycoprotein</keyword>
<evidence type="ECO:0000256" key="1">
    <source>
        <dbReference type="ARBA" id="ARBA00008871"/>
    </source>
</evidence>
<dbReference type="InterPro" id="IPR018155">
    <property type="entry name" value="Hyaluronidase"/>
</dbReference>
<keyword evidence="9" id="KW-1185">Reference proteome</keyword>
<dbReference type="EMBL" id="JAPWTK010000031">
    <property type="protein sequence ID" value="KAJ8956367.1"/>
    <property type="molecule type" value="Genomic_DNA"/>
</dbReference>
<dbReference type="InterPro" id="IPR017853">
    <property type="entry name" value="GH"/>
</dbReference>
<dbReference type="InterPro" id="IPR013785">
    <property type="entry name" value="Aldolase_TIM"/>
</dbReference>
<sequence length="331" mass="38831">MTDEKTKGIDVYWNIPTFQCDSHKLNFSQLAEKYGIIQNDNDRFRGKSIAILYDPGKFPAILKEGTKTFLRNGGVPQEGNLTEHLEIFQETVEELIPDYEFTGLGIIDFESWRPVFRQNFGTLAPYKDLSIDIEKKKHPLWPNSWVEKEAKKRFEFYARQFMEETLFVAKSMRPNATWGYYAYPYCFNMSPNNMRRDCPKEVTQENNRVDWLFDLSDNFYPSIYLGNVRLTSSDKVQMVEGRINEAQRVKSYINKKGEIPRIIPYFWYKYHDTKEFVTKDDLFRTFTVLASSAIDGLVIWGSSNDVNTKSKCLQLFQYIDDVLGPLLINNF</sequence>
<evidence type="ECO:0000256" key="6">
    <source>
        <dbReference type="PIRSR" id="PIRSR038193-3"/>
    </source>
</evidence>
<accession>A0AAV8YXT7</accession>
<evidence type="ECO:0000313" key="9">
    <source>
        <dbReference type="Proteomes" id="UP001162162"/>
    </source>
</evidence>
<dbReference type="PANTHER" id="PTHR11769:SF35">
    <property type="entry name" value="HYALURONIDASE"/>
    <property type="match status" value="1"/>
</dbReference>
<reference evidence="8" key="1">
    <citation type="journal article" date="2023" name="Insect Mol. Biol.">
        <title>Genome sequencing provides insights into the evolution of gene families encoding plant cell wall-degrading enzymes in longhorned beetles.</title>
        <authorList>
            <person name="Shin N.R."/>
            <person name="Okamura Y."/>
            <person name="Kirsch R."/>
            <person name="Pauchet Y."/>
        </authorList>
    </citation>
    <scope>NUCLEOTIDE SEQUENCE</scope>
    <source>
        <strain evidence="8">AMC_N1</strain>
    </source>
</reference>
<dbReference type="InterPro" id="IPR001329">
    <property type="entry name" value="Venom_Hyaluronidase"/>
</dbReference>
<gene>
    <name evidence="8" type="ORF">NQ318_015105</name>
</gene>
<dbReference type="PANTHER" id="PTHR11769">
    <property type="entry name" value="HYALURONIDASE"/>
    <property type="match status" value="1"/>
</dbReference>
<organism evidence="8 9">
    <name type="scientific">Aromia moschata</name>
    <dbReference type="NCBI Taxonomy" id="1265417"/>
    <lineage>
        <taxon>Eukaryota</taxon>
        <taxon>Metazoa</taxon>
        <taxon>Ecdysozoa</taxon>
        <taxon>Arthropoda</taxon>
        <taxon>Hexapoda</taxon>
        <taxon>Insecta</taxon>
        <taxon>Pterygota</taxon>
        <taxon>Neoptera</taxon>
        <taxon>Endopterygota</taxon>
        <taxon>Coleoptera</taxon>
        <taxon>Polyphaga</taxon>
        <taxon>Cucujiformia</taxon>
        <taxon>Chrysomeloidea</taxon>
        <taxon>Cerambycidae</taxon>
        <taxon>Cerambycinae</taxon>
        <taxon>Callichromatini</taxon>
        <taxon>Aromia</taxon>
    </lineage>
</organism>
<dbReference type="PRINTS" id="PR00846">
    <property type="entry name" value="GLHYDRLASE56"/>
</dbReference>
<dbReference type="GO" id="GO:0004415">
    <property type="term" value="F:hyalurononglucosaminidase activity"/>
    <property type="evidence" value="ECO:0007669"/>
    <property type="project" value="UniProtKB-UniRule"/>
</dbReference>
<proteinExistence type="inferred from homology"/>
<evidence type="ECO:0000256" key="4">
    <source>
        <dbReference type="PIRNR" id="PIRNR038193"/>
    </source>
</evidence>
<dbReference type="SUPFAM" id="SSF51445">
    <property type="entry name" value="(Trans)glycosidases"/>
    <property type="match status" value="1"/>
</dbReference>
<comment type="caution">
    <text evidence="8">The sequence shown here is derived from an EMBL/GenBank/DDBJ whole genome shotgun (WGS) entry which is preliminary data.</text>
</comment>
<comment type="catalytic activity">
    <reaction evidence="7">
        <text>Random hydrolysis of (1-&gt;4)-linkages between N-acetyl-beta-D-glucosamine and D-glucuronate residues in hyaluronate.</text>
        <dbReference type="EC" id="3.2.1.35"/>
    </reaction>
</comment>
<evidence type="ECO:0000256" key="5">
    <source>
        <dbReference type="PIRSR" id="PIRSR038193-1"/>
    </source>
</evidence>
<keyword evidence="2 6" id="KW-1015">Disulfide bond</keyword>
<dbReference type="GO" id="GO:0006952">
    <property type="term" value="P:defense response"/>
    <property type="evidence" value="ECO:0007669"/>
    <property type="project" value="InterPro"/>
</dbReference>
<dbReference type="Proteomes" id="UP001162162">
    <property type="component" value="Unassembled WGS sequence"/>
</dbReference>
<dbReference type="PIRSF" id="PIRSF038193">
    <property type="entry name" value="Hyaluronidase"/>
    <property type="match status" value="1"/>
</dbReference>
<evidence type="ECO:0000256" key="7">
    <source>
        <dbReference type="RuleBase" id="RU610713"/>
    </source>
</evidence>
<dbReference type="AlphaFoldDB" id="A0AAV8YXT7"/>
<dbReference type="Gene3D" id="3.20.20.70">
    <property type="entry name" value="Aldolase class I"/>
    <property type="match status" value="1"/>
</dbReference>
<keyword evidence="7" id="KW-0326">Glycosidase</keyword>
<feature type="disulfide bond" evidence="6">
    <location>
        <begin position="20"/>
        <end position="312"/>
    </location>
</feature>
<dbReference type="EC" id="3.2.1.35" evidence="7"/>
<name>A0AAV8YXT7_9CUCU</name>
<evidence type="ECO:0000313" key="8">
    <source>
        <dbReference type="EMBL" id="KAJ8956367.1"/>
    </source>
</evidence>
<dbReference type="GO" id="GO:0005975">
    <property type="term" value="P:carbohydrate metabolic process"/>
    <property type="evidence" value="ECO:0007669"/>
    <property type="project" value="UniProtKB-UniRule"/>
</dbReference>
<feature type="active site" description="Proton donor" evidence="5">
    <location>
        <position position="110"/>
    </location>
</feature>
<keyword evidence="7" id="KW-0378">Hydrolase</keyword>
<dbReference type="Pfam" id="PF01630">
    <property type="entry name" value="Glyco_hydro_56"/>
    <property type="match status" value="1"/>
</dbReference>
<evidence type="ECO:0000256" key="2">
    <source>
        <dbReference type="ARBA" id="ARBA00023157"/>
    </source>
</evidence>
<dbReference type="PRINTS" id="PR00847">
    <property type="entry name" value="HYALURONDASE"/>
</dbReference>
<feature type="disulfide bond" evidence="6">
    <location>
        <begin position="186"/>
        <end position="198"/>
    </location>
</feature>
<comment type="similarity">
    <text evidence="1 4 7">Belongs to the glycosyl hydrolase 56 family.</text>
</comment>
<evidence type="ECO:0000256" key="3">
    <source>
        <dbReference type="ARBA" id="ARBA00023180"/>
    </source>
</evidence>